<sequence length="469" mass="52183">MSLYAGTKLIGPEELAIVGLMEAIFQLADSGTVFINKLNKLRSRTSVPGVFSGLNALVPVKERVSWLVGIIKKHVEKETIQHANAESRQSVSSIIKICTFQLNYLSNRIFVATGSPISQKTAIISLFGKKKDILERVKFIDIQAKDLTRLLDYLNNVRPTPRPGPSISNPPTSLVPRVPCNDFVGRDKMLEVLQRKMNTTGQVALDGPPGIGKSEICLQYARKLQDKALMRWIFWIDGKDPTGSFATIARYLGLDLSNQESPASVVLQWITKSNDESLIIVDDVDDLDSTEQSYYTSERLIEALNESPGEASERNDLIPEVKSLPSLPFKSTRSQGKIEAANQNRRGNLLISSKALIAQNQSMERKNLAVERVPSLNSLEAAKLLKELIPKSLLSFESHYDAIRRLVGPLPGPLKHAAKYIEDTGITTAQYLSAYRKQQIFEEKGYHTPTSSDDEVQTAAMRISKTFFH</sequence>
<reference evidence="1 2" key="1">
    <citation type="submission" date="2018-06" db="EMBL/GenBank/DDBJ databases">
        <title>Genome Sequence of the Brown Rot Fungal Pathogen Monilinia fructigena.</title>
        <authorList>
            <person name="Landi L."/>
            <person name="De Miccolis Angelini R.M."/>
            <person name="Pollastro S."/>
            <person name="Abate D."/>
            <person name="Faretra F."/>
            <person name="Romanazzi G."/>
        </authorList>
    </citation>
    <scope>NUCLEOTIDE SEQUENCE [LARGE SCALE GENOMIC DNA]</scope>
    <source>
        <strain evidence="1 2">Mfrg269</strain>
    </source>
</reference>
<dbReference type="OrthoDB" id="1577640at2759"/>
<dbReference type="AlphaFoldDB" id="A0A395IPE4"/>
<dbReference type="InterPro" id="IPR027417">
    <property type="entry name" value="P-loop_NTPase"/>
</dbReference>
<dbReference type="SUPFAM" id="SSF52540">
    <property type="entry name" value="P-loop containing nucleoside triphosphate hydrolases"/>
    <property type="match status" value="1"/>
</dbReference>
<gene>
    <name evidence="1" type="ORF">DID88_002500</name>
</gene>
<organism evidence="1 2">
    <name type="scientific">Monilinia fructigena</name>
    <dbReference type="NCBI Taxonomy" id="38457"/>
    <lineage>
        <taxon>Eukaryota</taxon>
        <taxon>Fungi</taxon>
        <taxon>Dikarya</taxon>
        <taxon>Ascomycota</taxon>
        <taxon>Pezizomycotina</taxon>
        <taxon>Leotiomycetes</taxon>
        <taxon>Helotiales</taxon>
        <taxon>Sclerotiniaceae</taxon>
        <taxon>Monilinia</taxon>
    </lineage>
</organism>
<keyword evidence="2" id="KW-1185">Reference proteome</keyword>
<evidence type="ECO:0000313" key="1">
    <source>
        <dbReference type="EMBL" id="RAL62011.1"/>
    </source>
</evidence>
<protein>
    <submittedName>
        <fullName evidence="1">Uncharacterized protein</fullName>
    </submittedName>
</protein>
<dbReference type="Gene3D" id="3.40.50.300">
    <property type="entry name" value="P-loop containing nucleotide triphosphate hydrolases"/>
    <property type="match status" value="1"/>
</dbReference>
<name>A0A395IPE4_9HELO</name>
<comment type="caution">
    <text evidence="1">The sequence shown here is derived from an EMBL/GenBank/DDBJ whole genome shotgun (WGS) entry which is preliminary data.</text>
</comment>
<dbReference type="Proteomes" id="UP000249056">
    <property type="component" value="Unassembled WGS sequence"/>
</dbReference>
<proteinExistence type="predicted"/>
<dbReference type="EMBL" id="QKRW01000027">
    <property type="protein sequence ID" value="RAL62011.1"/>
    <property type="molecule type" value="Genomic_DNA"/>
</dbReference>
<accession>A0A395IPE4</accession>
<evidence type="ECO:0000313" key="2">
    <source>
        <dbReference type="Proteomes" id="UP000249056"/>
    </source>
</evidence>